<dbReference type="CDD" id="cd04301">
    <property type="entry name" value="NAT_SF"/>
    <property type="match status" value="1"/>
</dbReference>
<accession>A0A830HUD1</accession>
<feature type="site" description="Crucial for catalytic activity" evidence="3">
    <location>
        <position position="62"/>
    </location>
</feature>
<dbReference type="PROSITE" id="PS51730">
    <property type="entry name" value="GNAT_ATAT"/>
    <property type="match status" value="1"/>
</dbReference>
<proteinExistence type="inferred from homology"/>
<dbReference type="EMBL" id="BNJQ01000024">
    <property type="protein sequence ID" value="GHP09370.1"/>
    <property type="molecule type" value="Genomic_DNA"/>
</dbReference>
<evidence type="ECO:0000259" key="5">
    <source>
        <dbReference type="PROSITE" id="PS51730"/>
    </source>
</evidence>
<dbReference type="Proteomes" id="UP000660262">
    <property type="component" value="Unassembled WGS sequence"/>
</dbReference>
<comment type="caution">
    <text evidence="6">The sequence shown here is derived from an EMBL/GenBank/DDBJ whole genome shotgun (WGS) entry which is preliminary data.</text>
</comment>
<dbReference type="SUPFAM" id="SSF55729">
    <property type="entry name" value="Acyl-CoA N-acyltransferases (Nat)"/>
    <property type="match status" value="1"/>
</dbReference>
<dbReference type="GO" id="GO:0019799">
    <property type="term" value="F:tubulin N-acetyltransferase activity"/>
    <property type="evidence" value="ECO:0007669"/>
    <property type="project" value="UniProtKB-UniRule"/>
</dbReference>
<reference evidence="6" key="1">
    <citation type="submission" date="2020-10" db="EMBL/GenBank/DDBJ databases">
        <title>Unveiling of a novel bifunctional photoreceptor, Dualchrome1, isolated from a cosmopolitan green alga.</title>
        <authorList>
            <person name="Suzuki S."/>
            <person name="Kawachi M."/>
        </authorList>
    </citation>
    <scope>NUCLEOTIDE SEQUENCE</scope>
    <source>
        <strain evidence="6">NIES 2893</strain>
    </source>
</reference>
<feature type="compositionally biased region" description="Low complexity" evidence="4">
    <location>
        <begin position="251"/>
        <end position="268"/>
    </location>
</feature>
<comment type="function">
    <text evidence="3">Specifically acetylates 'Lys-40' in alpha-tubulin on the lumenal side of microtubules. Promotes microtubule destabilization and accelerates microtubule dynamics; this activity may be independent of acetylation activity. Acetylates alpha-tubulin with a slow enzymatic rate, due to a catalytic site that is not optimized for acetyl transfer. Enters the microtubule through each end and diffuses quickly throughout the lumen of microtubules. Acetylates only long/old microtubules because of its slow acetylation rate since it does not have time to act on dynamically unstable microtubules before the enzyme is released.</text>
</comment>
<dbReference type="InterPro" id="IPR038746">
    <property type="entry name" value="Atat"/>
</dbReference>
<comment type="similarity">
    <text evidence="3">Belongs to the acetyltransferase ATAT1 family.</text>
</comment>
<dbReference type="Pfam" id="PF05301">
    <property type="entry name" value="Acetyltransf_16"/>
    <property type="match status" value="1"/>
</dbReference>
<gene>
    <name evidence="6" type="ORF">PPROV_000810600</name>
</gene>
<evidence type="ECO:0000256" key="3">
    <source>
        <dbReference type="HAMAP-Rule" id="MF_03130"/>
    </source>
</evidence>
<comment type="catalytic activity">
    <reaction evidence="3">
        <text>L-lysyl-[alpha-tubulin] + acetyl-CoA = N(6)-acetyl-L-lysyl-[alpha-tubulin] + CoA + H(+)</text>
        <dbReference type="Rhea" id="RHEA:15277"/>
        <dbReference type="Rhea" id="RHEA-COMP:11278"/>
        <dbReference type="Rhea" id="RHEA-COMP:11279"/>
        <dbReference type="ChEBI" id="CHEBI:15378"/>
        <dbReference type="ChEBI" id="CHEBI:29969"/>
        <dbReference type="ChEBI" id="CHEBI:57287"/>
        <dbReference type="ChEBI" id="CHEBI:57288"/>
        <dbReference type="ChEBI" id="CHEBI:61930"/>
        <dbReference type="EC" id="2.3.1.108"/>
    </reaction>
</comment>
<dbReference type="GO" id="GO:0005874">
    <property type="term" value="C:microtubule"/>
    <property type="evidence" value="ECO:0007669"/>
    <property type="project" value="InterPro"/>
</dbReference>
<feature type="binding site" evidence="3">
    <location>
        <begin position="128"/>
        <end position="141"/>
    </location>
    <ligand>
        <name>acetyl-CoA</name>
        <dbReference type="ChEBI" id="CHEBI:57288"/>
    </ligand>
</feature>
<dbReference type="PANTHER" id="PTHR12327:SF0">
    <property type="entry name" value="ALPHA-TUBULIN N-ACETYLTRANSFERASE 1"/>
    <property type="match status" value="1"/>
</dbReference>
<dbReference type="OrthoDB" id="447510at2759"/>
<keyword evidence="1 3" id="KW-0808">Transferase</keyword>
<dbReference type="AlphaFoldDB" id="A0A830HUD1"/>
<dbReference type="PANTHER" id="PTHR12327">
    <property type="entry name" value="ALPHA-TUBULIN N-ACETYLTRANSFERASE 1"/>
    <property type="match status" value="1"/>
</dbReference>
<sequence>MEWHCTIGALSTRDVDDSSSSSCSPYAVCSLSSSEIARLTPVQQDSIAQIVNYAGVRSQKAQGLGRAITSYEKLLLDRDQVLHLACLTPDDKPRTTLILGMLKFGKKKLFLHVGGGIREVEPMCCLDFYVHESCQRIGIGRALMDVALAHAGLTGNPHKIGYDRPSPKLLKFLGKHYGLHDYTPQNNNFVVYNAYFDGTASLSKTEETPSQVLKRYSHRWIARGHDEPTAPTRSSQASRAAGMANPRRHAAPSPTLSRTAAATTSATQRDTRHHQHQQAKATASYRDAHTSLGRVPLATTVPAQQRTSPPASKALFPWLTPVAASTTTLPASNAHHAQQQGRSHHLNASSKAAFPWLA</sequence>
<evidence type="ECO:0000256" key="2">
    <source>
        <dbReference type="ARBA" id="ARBA00023315"/>
    </source>
</evidence>
<name>A0A830HUD1_9CHLO</name>
<dbReference type="HAMAP" id="MF_03130">
    <property type="entry name" value="mec17"/>
    <property type="match status" value="1"/>
</dbReference>
<keyword evidence="2 3" id="KW-0012">Acyltransferase</keyword>
<keyword evidence="7" id="KW-1185">Reference proteome</keyword>
<evidence type="ECO:0000256" key="4">
    <source>
        <dbReference type="SAM" id="MobiDB-lite"/>
    </source>
</evidence>
<dbReference type="GO" id="GO:0070507">
    <property type="term" value="P:regulation of microtubule cytoskeleton organization"/>
    <property type="evidence" value="ECO:0007669"/>
    <property type="project" value="UniProtKB-UniRule"/>
</dbReference>
<evidence type="ECO:0000313" key="6">
    <source>
        <dbReference type="EMBL" id="GHP09370.1"/>
    </source>
</evidence>
<dbReference type="InterPro" id="IPR007965">
    <property type="entry name" value="GNAT_ATAT"/>
</dbReference>
<organism evidence="6 7">
    <name type="scientific">Pycnococcus provasolii</name>
    <dbReference type="NCBI Taxonomy" id="41880"/>
    <lineage>
        <taxon>Eukaryota</taxon>
        <taxon>Viridiplantae</taxon>
        <taxon>Chlorophyta</taxon>
        <taxon>Pseudoscourfieldiophyceae</taxon>
        <taxon>Pseudoscourfieldiales</taxon>
        <taxon>Pycnococcaceae</taxon>
        <taxon>Pycnococcus</taxon>
    </lineage>
</organism>
<evidence type="ECO:0000256" key="1">
    <source>
        <dbReference type="ARBA" id="ARBA00022679"/>
    </source>
</evidence>
<dbReference type="InterPro" id="IPR016181">
    <property type="entry name" value="Acyl_CoA_acyltransferase"/>
</dbReference>
<feature type="domain" description="N-acetyltransferase" evidence="5">
    <location>
        <begin position="21"/>
        <end position="196"/>
    </location>
</feature>
<feature type="region of interest" description="Disordered" evidence="4">
    <location>
        <begin position="223"/>
        <end position="286"/>
    </location>
</feature>
<dbReference type="Gene3D" id="3.40.630.30">
    <property type="match status" value="1"/>
</dbReference>
<feature type="region of interest" description="Disordered" evidence="4">
    <location>
        <begin position="329"/>
        <end position="349"/>
    </location>
</feature>
<protein>
    <recommendedName>
        <fullName evidence="3">Alpha-tubulin N-acetyltransferase</fullName>
        <shortName evidence="3">Alpha-TAT</shortName>
        <shortName evidence="3">TAT</shortName>
        <ecNumber evidence="3">2.3.1.108</ecNumber>
    </recommendedName>
    <alternativeName>
        <fullName evidence="3">Acetyltransferase mec-17 homolog</fullName>
    </alternativeName>
</protein>
<feature type="binding site" evidence="3">
    <location>
        <begin position="166"/>
        <end position="175"/>
    </location>
    <ligand>
        <name>acetyl-CoA</name>
        <dbReference type="ChEBI" id="CHEBI:57288"/>
    </ligand>
</feature>
<evidence type="ECO:0000313" key="7">
    <source>
        <dbReference type="Proteomes" id="UP000660262"/>
    </source>
</evidence>
<dbReference type="EC" id="2.3.1.108" evidence="3"/>